<proteinExistence type="predicted"/>
<keyword evidence="2" id="KW-1185">Reference proteome</keyword>
<comment type="caution">
    <text evidence="1">The sequence shown here is derived from an EMBL/GenBank/DDBJ whole genome shotgun (WGS) entry which is preliminary data.</text>
</comment>
<protein>
    <submittedName>
        <fullName evidence="1">Uncharacterized protein</fullName>
    </submittedName>
</protein>
<evidence type="ECO:0000313" key="1">
    <source>
        <dbReference type="EMBL" id="GJT27967.1"/>
    </source>
</evidence>
<sequence>MVISGSRIYLRINAGSWMVDQTNRRSSGLDTILYFRNGAIDMVLCFGWRLLELSRFEIPLVELEEDLASPREINLLKISDDWYVLYLFPFRLVLLFWRIYVHEKDAGIPWHCSLELSEHEITVTEILSSCTFVSAKKSKFHSRRELEQISHRIRSPRDIFLTSPYR</sequence>
<organism evidence="1 2">
    <name type="scientific">Tanacetum coccineum</name>
    <dbReference type="NCBI Taxonomy" id="301880"/>
    <lineage>
        <taxon>Eukaryota</taxon>
        <taxon>Viridiplantae</taxon>
        <taxon>Streptophyta</taxon>
        <taxon>Embryophyta</taxon>
        <taxon>Tracheophyta</taxon>
        <taxon>Spermatophyta</taxon>
        <taxon>Magnoliopsida</taxon>
        <taxon>eudicotyledons</taxon>
        <taxon>Gunneridae</taxon>
        <taxon>Pentapetalae</taxon>
        <taxon>asterids</taxon>
        <taxon>campanulids</taxon>
        <taxon>Asterales</taxon>
        <taxon>Asteraceae</taxon>
        <taxon>Asteroideae</taxon>
        <taxon>Anthemideae</taxon>
        <taxon>Anthemidinae</taxon>
        <taxon>Tanacetum</taxon>
    </lineage>
</organism>
<evidence type="ECO:0000313" key="2">
    <source>
        <dbReference type="Proteomes" id="UP001151760"/>
    </source>
</evidence>
<accession>A0ABQ5CNN9</accession>
<name>A0ABQ5CNN9_9ASTR</name>
<dbReference type="Proteomes" id="UP001151760">
    <property type="component" value="Unassembled WGS sequence"/>
</dbReference>
<reference evidence="1" key="2">
    <citation type="submission" date="2022-01" db="EMBL/GenBank/DDBJ databases">
        <authorList>
            <person name="Yamashiro T."/>
            <person name="Shiraishi A."/>
            <person name="Satake H."/>
            <person name="Nakayama K."/>
        </authorList>
    </citation>
    <scope>NUCLEOTIDE SEQUENCE</scope>
</reference>
<dbReference type="EMBL" id="BQNB010014422">
    <property type="protein sequence ID" value="GJT27967.1"/>
    <property type="molecule type" value="Genomic_DNA"/>
</dbReference>
<gene>
    <name evidence="1" type="ORF">Tco_0908242</name>
</gene>
<reference evidence="1" key="1">
    <citation type="journal article" date="2022" name="Int. J. Mol. Sci.">
        <title>Draft Genome of Tanacetum Coccineum: Genomic Comparison of Closely Related Tanacetum-Family Plants.</title>
        <authorList>
            <person name="Yamashiro T."/>
            <person name="Shiraishi A."/>
            <person name="Nakayama K."/>
            <person name="Satake H."/>
        </authorList>
    </citation>
    <scope>NUCLEOTIDE SEQUENCE</scope>
</reference>